<gene>
    <name evidence="5" type="ORF">DRW42_21410</name>
</gene>
<dbReference type="Gene3D" id="3.90.550.10">
    <property type="entry name" value="Spore Coat Polysaccharide Biosynthesis Protein SpsA, Chain A"/>
    <property type="match status" value="1"/>
</dbReference>
<feature type="domain" description="Glycosyltransferase 2-like" evidence="4">
    <location>
        <begin position="5"/>
        <end position="152"/>
    </location>
</feature>
<dbReference type="SUPFAM" id="SSF53448">
    <property type="entry name" value="Nucleotide-diphospho-sugar transferases"/>
    <property type="match status" value="1"/>
</dbReference>
<dbReference type="InterPro" id="IPR050834">
    <property type="entry name" value="Glycosyltransf_2"/>
</dbReference>
<dbReference type="PANTHER" id="PTHR43685:SF5">
    <property type="entry name" value="GLYCOSYLTRANSFERASE EPSE-RELATED"/>
    <property type="match status" value="1"/>
</dbReference>
<evidence type="ECO:0000256" key="3">
    <source>
        <dbReference type="ARBA" id="ARBA00022679"/>
    </source>
</evidence>
<dbReference type="PANTHER" id="PTHR43685">
    <property type="entry name" value="GLYCOSYLTRANSFERASE"/>
    <property type="match status" value="1"/>
</dbReference>
<keyword evidence="2" id="KW-0328">Glycosyltransferase</keyword>
<protein>
    <submittedName>
        <fullName evidence="5">Amylovoran biosynthesis protein AmsE</fullName>
    </submittedName>
</protein>
<reference evidence="5 6" key="1">
    <citation type="submission" date="2018-07" db="EMBL/GenBank/DDBJ databases">
        <title>A draft genome of a endophytic bacteria, a new species of Pedobacter.</title>
        <authorList>
            <person name="Zhang Z.D."/>
            <person name="Chen Z.J."/>
        </authorList>
    </citation>
    <scope>NUCLEOTIDE SEQUENCE [LARGE SCALE GENOMIC DNA]</scope>
    <source>
        <strain evidence="5 6">RS10</strain>
    </source>
</reference>
<accession>A0A366KPG0</accession>
<evidence type="ECO:0000259" key="4">
    <source>
        <dbReference type="Pfam" id="PF00535"/>
    </source>
</evidence>
<evidence type="ECO:0000256" key="2">
    <source>
        <dbReference type="ARBA" id="ARBA00022676"/>
    </source>
</evidence>
<dbReference type="EMBL" id="QNQU01000021">
    <property type="protein sequence ID" value="RBQ03567.1"/>
    <property type="molecule type" value="Genomic_DNA"/>
</dbReference>
<comment type="caution">
    <text evidence="5">The sequence shown here is derived from an EMBL/GenBank/DDBJ whole genome shotgun (WGS) entry which is preliminary data.</text>
</comment>
<dbReference type="AlphaFoldDB" id="A0A366KPG0"/>
<keyword evidence="3" id="KW-0808">Transferase</keyword>
<name>A0A366KPG0_9SPHI</name>
<evidence type="ECO:0000313" key="6">
    <source>
        <dbReference type="Proteomes" id="UP000252081"/>
    </source>
</evidence>
<dbReference type="GO" id="GO:0016757">
    <property type="term" value="F:glycosyltransferase activity"/>
    <property type="evidence" value="ECO:0007669"/>
    <property type="project" value="UniProtKB-KW"/>
</dbReference>
<dbReference type="InterPro" id="IPR029044">
    <property type="entry name" value="Nucleotide-diphossugar_trans"/>
</dbReference>
<evidence type="ECO:0000313" key="5">
    <source>
        <dbReference type="EMBL" id="RBQ03567.1"/>
    </source>
</evidence>
<keyword evidence="6" id="KW-1185">Reference proteome</keyword>
<sequence>MSKYSVLMSVYFKETKENLDISLRSILEQTYLPSEIIIMKDGPIPTDVELLLEKYVADHNIIKIIDLKENVGLGRALNIGLTYCSYDLVGRMDSDDIAFPNRFEQQVEFMDKNLDVSVLGALAIEFNKIPGDLNRHRKLPMDYNEVLNFAKFRNPLNHPTVIFRKAAVIKVGSYLDMPLFEDYYLWIRLLNEKFKIVNLNIPLLHFRIGNDMVGRRHGVDYMKKEIAFLRASKSHGFITPVQYMISIAMKAPFRIIPKTLLEFIYKAFLR</sequence>
<comment type="similarity">
    <text evidence="1">Belongs to the glycosyltransferase 2 family.</text>
</comment>
<proteinExistence type="inferred from homology"/>
<dbReference type="Proteomes" id="UP000252081">
    <property type="component" value="Unassembled WGS sequence"/>
</dbReference>
<evidence type="ECO:0000256" key="1">
    <source>
        <dbReference type="ARBA" id="ARBA00006739"/>
    </source>
</evidence>
<dbReference type="InterPro" id="IPR001173">
    <property type="entry name" value="Glyco_trans_2-like"/>
</dbReference>
<dbReference type="Pfam" id="PF00535">
    <property type="entry name" value="Glycos_transf_2"/>
    <property type="match status" value="1"/>
</dbReference>
<organism evidence="5 6">
    <name type="scientific">Pedobacter miscanthi</name>
    <dbReference type="NCBI Taxonomy" id="2259170"/>
    <lineage>
        <taxon>Bacteria</taxon>
        <taxon>Pseudomonadati</taxon>
        <taxon>Bacteroidota</taxon>
        <taxon>Sphingobacteriia</taxon>
        <taxon>Sphingobacteriales</taxon>
        <taxon>Sphingobacteriaceae</taxon>
        <taxon>Pedobacter</taxon>
    </lineage>
</organism>